<evidence type="ECO:0000256" key="8">
    <source>
        <dbReference type="ARBA" id="ARBA00023136"/>
    </source>
</evidence>
<keyword evidence="4 9" id="KW-0812">Transmembrane</keyword>
<evidence type="ECO:0000256" key="10">
    <source>
        <dbReference type="RuleBase" id="RU000488"/>
    </source>
</evidence>
<evidence type="ECO:0000313" key="12">
    <source>
        <dbReference type="Proteomes" id="UP000039865"/>
    </source>
</evidence>
<organism evidence="11 12">
    <name type="scientific">Stylonychia lemnae</name>
    <name type="common">Ciliate</name>
    <dbReference type="NCBI Taxonomy" id="5949"/>
    <lineage>
        <taxon>Eukaryota</taxon>
        <taxon>Sar</taxon>
        <taxon>Alveolata</taxon>
        <taxon>Ciliophora</taxon>
        <taxon>Intramacronucleata</taxon>
        <taxon>Spirotrichea</taxon>
        <taxon>Stichotrichia</taxon>
        <taxon>Sporadotrichida</taxon>
        <taxon>Oxytrichidae</taxon>
        <taxon>Stylonychinae</taxon>
        <taxon>Stylonychia</taxon>
    </lineage>
</organism>
<protein>
    <recommendedName>
        <fullName evidence="13">Mitochondrial carrier protein</fullName>
    </recommendedName>
</protein>
<evidence type="ECO:0000313" key="11">
    <source>
        <dbReference type="EMBL" id="CDW89996.1"/>
    </source>
</evidence>
<keyword evidence="5" id="KW-0677">Repeat</keyword>
<dbReference type="PANTHER" id="PTHR45624:SF58">
    <property type="entry name" value="CARRIER PROTEIN, PUTATIVE-RELATED"/>
    <property type="match status" value="1"/>
</dbReference>
<evidence type="ECO:0000256" key="1">
    <source>
        <dbReference type="ARBA" id="ARBA00004225"/>
    </source>
</evidence>
<comment type="similarity">
    <text evidence="2 10">Belongs to the mitochondrial carrier (TC 2.A.29) family.</text>
</comment>
<dbReference type="AlphaFoldDB" id="A0A078B727"/>
<feature type="repeat" description="Solcar" evidence="9">
    <location>
        <begin position="1"/>
        <end position="57"/>
    </location>
</feature>
<name>A0A078B727_STYLE</name>
<dbReference type="InterPro" id="IPR050567">
    <property type="entry name" value="Mitochondrial_Carrier"/>
</dbReference>
<keyword evidence="8 9" id="KW-0472">Membrane</keyword>
<dbReference type="SUPFAM" id="SSF103506">
    <property type="entry name" value="Mitochondrial carrier"/>
    <property type="match status" value="1"/>
</dbReference>
<keyword evidence="12" id="KW-1185">Reference proteome</keyword>
<gene>
    <name evidence="11" type="primary">Contig11723.g12538</name>
    <name evidence="11" type="ORF">STYLEM_19136</name>
</gene>
<dbReference type="Proteomes" id="UP000039865">
    <property type="component" value="Unassembled WGS sequence"/>
</dbReference>
<dbReference type="InterPro" id="IPR023395">
    <property type="entry name" value="MCP_dom_sf"/>
</dbReference>
<dbReference type="OMA" id="GNSMRER"/>
<dbReference type="Gene3D" id="1.50.40.10">
    <property type="entry name" value="Mitochondrial carrier domain"/>
    <property type="match status" value="2"/>
</dbReference>
<dbReference type="EMBL" id="CCKQ01018061">
    <property type="protein sequence ID" value="CDW89996.1"/>
    <property type="molecule type" value="Genomic_DNA"/>
</dbReference>
<accession>A0A078B727</accession>
<evidence type="ECO:0000256" key="9">
    <source>
        <dbReference type="PROSITE-ProRule" id="PRU00282"/>
    </source>
</evidence>
<evidence type="ECO:0000256" key="6">
    <source>
        <dbReference type="ARBA" id="ARBA00022989"/>
    </source>
</evidence>
<evidence type="ECO:0000256" key="2">
    <source>
        <dbReference type="ARBA" id="ARBA00006375"/>
    </source>
</evidence>
<sequence>MQAQTEYFNQGGYTDTVKKIYRQEGFIGFYRGWIPPVIGSIVYRSSQFAIVDYTKGYFKDNQFMTTKIPFTAGLEPRVILGGFNAGLVRSVLECPFEYAKIKRQTGQAWEFKSIYKGFQVVCMKNAGLISTYFVVLDSFQRNTKLFETKIGQFIVSGTAACTAFWLIYPLDFLKSQIQSEAKGLGNSMRERAQYARQKHGFFGVYRGILAGSQCIFFRNGVAMLVMQQALKILKDMGFTD</sequence>
<dbReference type="GO" id="GO:1990575">
    <property type="term" value="P:mitochondrial L-ornithine transmembrane transport"/>
    <property type="evidence" value="ECO:0007669"/>
    <property type="project" value="TreeGrafter"/>
</dbReference>
<reference evidence="11 12" key="1">
    <citation type="submission" date="2014-06" db="EMBL/GenBank/DDBJ databases">
        <authorList>
            <person name="Swart Estienne"/>
        </authorList>
    </citation>
    <scope>NUCLEOTIDE SEQUENCE [LARGE SCALE GENOMIC DNA]</scope>
    <source>
        <strain evidence="11 12">130c</strain>
    </source>
</reference>
<evidence type="ECO:0000256" key="7">
    <source>
        <dbReference type="ARBA" id="ARBA00023128"/>
    </source>
</evidence>
<keyword evidence="6" id="KW-1133">Transmembrane helix</keyword>
<keyword evidence="3 10" id="KW-0813">Transport</keyword>
<dbReference type="InterPro" id="IPR018108">
    <property type="entry name" value="MCP_transmembrane"/>
</dbReference>
<dbReference type="InParanoid" id="A0A078B727"/>
<keyword evidence="7" id="KW-0496">Mitochondrion</keyword>
<feature type="repeat" description="Solcar" evidence="9">
    <location>
        <begin position="151"/>
        <end position="232"/>
    </location>
</feature>
<evidence type="ECO:0008006" key="13">
    <source>
        <dbReference type="Google" id="ProtNLM"/>
    </source>
</evidence>
<dbReference type="GO" id="GO:0031966">
    <property type="term" value="C:mitochondrial membrane"/>
    <property type="evidence" value="ECO:0007669"/>
    <property type="project" value="UniProtKB-SubCell"/>
</dbReference>
<dbReference type="PROSITE" id="PS50920">
    <property type="entry name" value="SOLCAR"/>
    <property type="match status" value="2"/>
</dbReference>
<evidence type="ECO:0000256" key="4">
    <source>
        <dbReference type="ARBA" id="ARBA00022692"/>
    </source>
</evidence>
<comment type="subcellular location">
    <subcellularLocation>
        <location evidence="1">Mitochondrion membrane</location>
        <topology evidence="1">Multi-pass membrane protein</topology>
    </subcellularLocation>
</comment>
<dbReference type="OrthoDB" id="14252at2759"/>
<dbReference type="PANTHER" id="PTHR45624">
    <property type="entry name" value="MITOCHONDRIAL BASIC AMINO ACIDS TRANSPORTER-RELATED"/>
    <property type="match status" value="1"/>
</dbReference>
<dbReference type="Pfam" id="PF00153">
    <property type="entry name" value="Mito_carr"/>
    <property type="match status" value="2"/>
</dbReference>
<proteinExistence type="inferred from homology"/>
<evidence type="ECO:0000256" key="5">
    <source>
        <dbReference type="ARBA" id="ARBA00022737"/>
    </source>
</evidence>
<evidence type="ECO:0000256" key="3">
    <source>
        <dbReference type="ARBA" id="ARBA00022448"/>
    </source>
</evidence>
<dbReference type="GO" id="GO:0000064">
    <property type="term" value="F:L-ornithine transmembrane transporter activity"/>
    <property type="evidence" value="ECO:0007669"/>
    <property type="project" value="TreeGrafter"/>
</dbReference>